<feature type="domain" description="AsmA" evidence="2">
    <location>
        <begin position="353"/>
        <end position="515"/>
    </location>
</feature>
<proteinExistence type="predicted"/>
<dbReference type="AlphaFoldDB" id="A0A8F6Y9U1"/>
<accession>A0A8F6Y9U1</accession>
<dbReference type="EMBL" id="CP079194">
    <property type="protein sequence ID" value="QXT39294.1"/>
    <property type="molecule type" value="Genomic_DNA"/>
</dbReference>
<dbReference type="RefSeq" id="WP_219001778.1">
    <property type="nucleotide sequence ID" value="NZ_CP079194.1"/>
</dbReference>
<feature type="domain" description="AsmA" evidence="2">
    <location>
        <begin position="7"/>
        <end position="171"/>
    </location>
</feature>
<sequence length="661" mass="69331">MRWIIRVLAAIVVLLFLGLGTVLLIPAERIAEIAGNRISAATGRPVTITGEARPTLWPDLGVEIDGLQVANPSWAGSAPLISADKVNVGVAWSGLLSGNIHVNRAVFEGASITLVRAEDGSLSWEADEEASVGEPRAARRFGLEEAIIRDAQVRFEDREAGTDLSVTALNATLRLPDSDGAGMVSGTAQVNGVPMELETTIDGVAGLIAGEARPMQARLVWPEGRLAFDGTFGVDAAAAGRVELSAQDLSPLAALAGQDLPELPEGFGRDHVALAGEVRRAREGSLHLRDATLQLDETILQVAADLVPGEVRPMLRGTITGGEVSLPSALSGDALTEAGWSQEILDVSGLFNSDADLTVRVESLALGGLVLGEVDLRATVERGRLVFDIASIRAYEGQLAGQFVVNGRGGLSVGGDLILFDAALRPFLGAVAGYERLEGRGSASVEFLGVGDDLHTLMSGLEAEGDIAIGQGALLGLNLASLLDEPEATDAEGRTLFDRLTADFIVRDGVLMNEDLLLDAPWGEVRGAGEIDLGATTLDYTLAPAILRDAGRPAQAQIPIALTGTWAAPEVGPDLELLAEIERAAEAERRAAEARAAAEEEAELFPDLGTATDATPEPALEPAREESEPVVAFPEDIEQQLTDELISGVQELIFGDLGEVE</sequence>
<keyword evidence="4" id="KW-1185">Reference proteome</keyword>
<dbReference type="Proteomes" id="UP000825009">
    <property type="component" value="Chromosome"/>
</dbReference>
<evidence type="ECO:0000256" key="1">
    <source>
        <dbReference type="SAM" id="MobiDB-lite"/>
    </source>
</evidence>
<protein>
    <submittedName>
        <fullName evidence="3">AsmA family protein</fullName>
    </submittedName>
</protein>
<organism evidence="3 4">
    <name type="scientific">Gymnodinialimonas ceratoperidinii</name>
    <dbReference type="NCBI Taxonomy" id="2856823"/>
    <lineage>
        <taxon>Bacteria</taxon>
        <taxon>Pseudomonadati</taxon>
        <taxon>Pseudomonadota</taxon>
        <taxon>Alphaproteobacteria</taxon>
        <taxon>Rhodobacterales</taxon>
        <taxon>Paracoccaceae</taxon>
        <taxon>Gymnodinialimonas</taxon>
    </lineage>
</organism>
<dbReference type="GO" id="GO:0090313">
    <property type="term" value="P:regulation of protein targeting to membrane"/>
    <property type="evidence" value="ECO:0007669"/>
    <property type="project" value="TreeGrafter"/>
</dbReference>
<dbReference type="KEGG" id="gce:KYE46_15410"/>
<dbReference type="InterPro" id="IPR052894">
    <property type="entry name" value="AsmA-related"/>
</dbReference>
<feature type="region of interest" description="Disordered" evidence="1">
    <location>
        <begin position="592"/>
        <end position="631"/>
    </location>
</feature>
<dbReference type="PANTHER" id="PTHR30441:SF4">
    <property type="entry name" value="PROTEIN ASMA"/>
    <property type="match status" value="1"/>
</dbReference>
<name>A0A8F6Y9U1_9RHOB</name>
<evidence type="ECO:0000313" key="4">
    <source>
        <dbReference type="Proteomes" id="UP000825009"/>
    </source>
</evidence>
<reference evidence="3 4" key="1">
    <citation type="submission" date="2021-07" db="EMBL/GenBank/DDBJ databases">
        <title>A novel Jannaschia species isolated from marine dinoflagellate Ceratoperidinium margalefii.</title>
        <authorList>
            <person name="Jiang Y."/>
            <person name="Li Z."/>
        </authorList>
    </citation>
    <scope>NUCLEOTIDE SEQUENCE [LARGE SCALE GENOMIC DNA]</scope>
    <source>
        <strain evidence="3 4">J12C1-MA-4</strain>
    </source>
</reference>
<evidence type="ECO:0000313" key="3">
    <source>
        <dbReference type="EMBL" id="QXT39294.1"/>
    </source>
</evidence>
<dbReference type="PANTHER" id="PTHR30441">
    <property type="entry name" value="DUF748 DOMAIN-CONTAINING PROTEIN"/>
    <property type="match status" value="1"/>
</dbReference>
<dbReference type="Pfam" id="PF05170">
    <property type="entry name" value="AsmA"/>
    <property type="match status" value="2"/>
</dbReference>
<dbReference type="InterPro" id="IPR007844">
    <property type="entry name" value="AsmA"/>
</dbReference>
<gene>
    <name evidence="3" type="ORF">KYE46_15410</name>
</gene>
<evidence type="ECO:0000259" key="2">
    <source>
        <dbReference type="Pfam" id="PF05170"/>
    </source>
</evidence>
<dbReference type="GO" id="GO:0005886">
    <property type="term" value="C:plasma membrane"/>
    <property type="evidence" value="ECO:0007669"/>
    <property type="project" value="TreeGrafter"/>
</dbReference>